<reference evidence="1 2" key="1">
    <citation type="submission" date="2016-11" db="EMBL/GenBank/DDBJ databases">
        <title>The macronuclear genome of Stentor coeruleus: a giant cell with tiny introns.</title>
        <authorList>
            <person name="Slabodnick M."/>
            <person name="Ruby J.G."/>
            <person name="Reiff S.B."/>
            <person name="Swart E.C."/>
            <person name="Gosai S."/>
            <person name="Prabakaran S."/>
            <person name="Witkowska E."/>
            <person name="Larue G.E."/>
            <person name="Fisher S."/>
            <person name="Freeman R.M."/>
            <person name="Gunawardena J."/>
            <person name="Chu W."/>
            <person name="Stover N.A."/>
            <person name="Gregory B.D."/>
            <person name="Nowacki M."/>
            <person name="Derisi J."/>
            <person name="Roy S.W."/>
            <person name="Marshall W.F."/>
            <person name="Sood P."/>
        </authorList>
    </citation>
    <scope>NUCLEOTIDE SEQUENCE [LARGE SCALE GENOMIC DNA]</scope>
    <source>
        <strain evidence="1">WM001</strain>
    </source>
</reference>
<comment type="caution">
    <text evidence="1">The sequence shown here is derived from an EMBL/GenBank/DDBJ whole genome shotgun (WGS) entry which is preliminary data.</text>
</comment>
<dbReference type="AlphaFoldDB" id="A0A1R2BFV5"/>
<evidence type="ECO:0000313" key="1">
    <source>
        <dbReference type="EMBL" id="OMJ75629.1"/>
    </source>
</evidence>
<gene>
    <name evidence="1" type="ORF">SteCoe_25186</name>
</gene>
<keyword evidence="2" id="KW-1185">Reference proteome</keyword>
<protein>
    <submittedName>
        <fullName evidence="1">Uncharacterized protein</fullName>
    </submittedName>
</protein>
<organism evidence="1 2">
    <name type="scientific">Stentor coeruleus</name>
    <dbReference type="NCBI Taxonomy" id="5963"/>
    <lineage>
        <taxon>Eukaryota</taxon>
        <taxon>Sar</taxon>
        <taxon>Alveolata</taxon>
        <taxon>Ciliophora</taxon>
        <taxon>Postciliodesmatophora</taxon>
        <taxon>Heterotrichea</taxon>
        <taxon>Heterotrichida</taxon>
        <taxon>Stentoridae</taxon>
        <taxon>Stentor</taxon>
    </lineage>
</organism>
<dbReference type="Proteomes" id="UP000187209">
    <property type="component" value="Unassembled WGS sequence"/>
</dbReference>
<dbReference type="OrthoDB" id="275011at2759"/>
<accession>A0A1R2BFV5</accession>
<sequence length="81" mass="9412">MDSTVLGSLKMDLKGSIRETTGELESWGSEKKTLIMSMLEDCGFMIGEETFRRMVMEFRGYEYLVTLTREEIFVILRTNET</sequence>
<dbReference type="EMBL" id="MPUH01000679">
    <property type="protein sequence ID" value="OMJ75629.1"/>
    <property type="molecule type" value="Genomic_DNA"/>
</dbReference>
<evidence type="ECO:0000313" key="2">
    <source>
        <dbReference type="Proteomes" id="UP000187209"/>
    </source>
</evidence>
<proteinExistence type="predicted"/>
<name>A0A1R2BFV5_9CILI</name>